<evidence type="ECO:0000313" key="7">
    <source>
        <dbReference type="Proteomes" id="UP000611708"/>
    </source>
</evidence>
<dbReference type="EMBL" id="JADQDN010000006">
    <property type="protein sequence ID" value="MBF9197073.1"/>
    <property type="molecule type" value="Genomic_DNA"/>
</dbReference>
<dbReference type="PANTHER" id="PTHR33337">
    <property type="entry name" value="GFA DOMAIN-CONTAINING PROTEIN"/>
    <property type="match status" value="1"/>
</dbReference>
<dbReference type="InterPro" id="IPR006913">
    <property type="entry name" value="CENP-V/GFA"/>
</dbReference>
<proteinExistence type="inferred from homology"/>
<dbReference type="InterPro" id="IPR011057">
    <property type="entry name" value="Mss4-like_sf"/>
</dbReference>
<evidence type="ECO:0000256" key="3">
    <source>
        <dbReference type="ARBA" id="ARBA00022833"/>
    </source>
</evidence>
<feature type="domain" description="CENP-V/GFA" evidence="5">
    <location>
        <begin position="3"/>
        <end position="112"/>
    </location>
</feature>
<evidence type="ECO:0000256" key="4">
    <source>
        <dbReference type="ARBA" id="ARBA00023239"/>
    </source>
</evidence>
<gene>
    <name evidence="6" type="ORF">I2H36_13570</name>
</gene>
<keyword evidence="2" id="KW-0479">Metal-binding</keyword>
<dbReference type="PROSITE" id="PS51891">
    <property type="entry name" value="CENP_V_GFA"/>
    <property type="match status" value="1"/>
</dbReference>
<name>A0ABS0HUB7_9HYPH</name>
<dbReference type="SUPFAM" id="SSF51316">
    <property type="entry name" value="Mss4-like"/>
    <property type="match status" value="1"/>
</dbReference>
<evidence type="ECO:0000256" key="1">
    <source>
        <dbReference type="ARBA" id="ARBA00005495"/>
    </source>
</evidence>
<dbReference type="Gene3D" id="3.90.1590.10">
    <property type="entry name" value="glutathione-dependent formaldehyde- activating enzyme (gfa)"/>
    <property type="match status" value="1"/>
</dbReference>
<dbReference type="Pfam" id="PF04828">
    <property type="entry name" value="GFA"/>
    <property type="match status" value="1"/>
</dbReference>
<keyword evidence="4" id="KW-0456">Lyase</keyword>
<dbReference type="Proteomes" id="UP000611708">
    <property type="component" value="Unassembled WGS sequence"/>
</dbReference>
<reference evidence="6 7" key="1">
    <citation type="submission" date="2020-11" db="EMBL/GenBank/DDBJ databases">
        <authorList>
            <person name="Kim M.K."/>
        </authorList>
    </citation>
    <scope>NUCLEOTIDE SEQUENCE [LARGE SCALE GENOMIC DNA]</scope>
    <source>
        <strain evidence="6 7">BT290</strain>
    </source>
</reference>
<dbReference type="PANTHER" id="PTHR33337:SF40">
    <property type="entry name" value="CENP-V_GFA DOMAIN-CONTAINING PROTEIN-RELATED"/>
    <property type="match status" value="1"/>
</dbReference>
<keyword evidence="7" id="KW-1185">Reference proteome</keyword>
<keyword evidence="3" id="KW-0862">Zinc</keyword>
<comment type="similarity">
    <text evidence="1">Belongs to the Gfa family.</text>
</comment>
<sequence length="139" mass="15134">MMLKGSCACGQVRYEIKGHLSGPITYCHCWRCRKHSGSSFGTTASLDASALTFVAGEDLLRSWESSPGVQRFFAGCCGSPIYKRDEADPDRLGFRLGTLDSDPSMKAGMHYHVGSKAPWVEIADALPQESEGVPFGQRD</sequence>
<evidence type="ECO:0000256" key="2">
    <source>
        <dbReference type="ARBA" id="ARBA00022723"/>
    </source>
</evidence>
<organism evidence="6 7">
    <name type="scientific">Microvirga terrestris</name>
    <dbReference type="NCBI Taxonomy" id="2791024"/>
    <lineage>
        <taxon>Bacteria</taxon>
        <taxon>Pseudomonadati</taxon>
        <taxon>Pseudomonadota</taxon>
        <taxon>Alphaproteobacteria</taxon>
        <taxon>Hyphomicrobiales</taxon>
        <taxon>Methylobacteriaceae</taxon>
        <taxon>Microvirga</taxon>
    </lineage>
</organism>
<accession>A0ABS0HUB7</accession>
<protein>
    <submittedName>
        <fullName evidence="6">GFA family protein</fullName>
    </submittedName>
</protein>
<comment type="caution">
    <text evidence="6">The sequence shown here is derived from an EMBL/GenBank/DDBJ whole genome shotgun (WGS) entry which is preliminary data.</text>
</comment>
<evidence type="ECO:0000313" key="6">
    <source>
        <dbReference type="EMBL" id="MBF9197073.1"/>
    </source>
</evidence>
<evidence type="ECO:0000259" key="5">
    <source>
        <dbReference type="PROSITE" id="PS51891"/>
    </source>
</evidence>